<evidence type="ECO:0000256" key="1">
    <source>
        <dbReference type="ARBA" id="ARBA00009477"/>
    </source>
</evidence>
<dbReference type="Gene3D" id="2.40.50.100">
    <property type="match status" value="1"/>
</dbReference>
<dbReference type="PANTHER" id="PTHR30469">
    <property type="entry name" value="MULTIDRUG RESISTANCE PROTEIN MDTA"/>
    <property type="match status" value="1"/>
</dbReference>
<evidence type="ECO:0000259" key="3">
    <source>
        <dbReference type="Pfam" id="PF25876"/>
    </source>
</evidence>
<dbReference type="Proteomes" id="UP000244335">
    <property type="component" value="Unassembled WGS sequence"/>
</dbReference>
<dbReference type="InterPro" id="IPR058624">
    <property type="entry name" value="MdtA-like_HH"/>
</dbReference>
<dbReference type="PROSITE" id="PS51257">
    <property type="entry name" value="PROKAR_LIPOPROTEIN"/>
    <property type="match status" value="1"/>
</dbReference>
<evidence type="ECO:0000259" key="4">
    <source>
        <dbReference type="Pfam" id="PF25917"/>
    </source>
</evidence>
<evidence type="ECO:0000313" key="7">
    <source>
        <dbReference type="Proteomes" id="UP000244335"/>
    </source>
</evidence>
<dbReference type="GO" id="GO:1990281">
    <property type="term" value="C:efflux pump complex"/>
    <property type="evidence" value="ECO:0007669"/>
    <property type="project" value="TreeGrafter"/>
</dbReference>
<feature type="domain" description="CusB-like beta-barrel" evidence="5">
    <location>
        <begin position="206"/>
        <end position="275"/>
    </location>
</feature>
<dbReference type="InterPro" id="IPR058792">
    <property type="entry name" value="Beta-barrel_RND_2"/>
</dbReference>
<reference evidence="6 7" key="1">
    <citation type="submission" date="2018-04" db="EMBL/GenBank/DDBJ databases">
        <authorList>
            <person name="Hagen T."/>
        </authorList>
    </citation>
    <scope>NUCLEOTIDE SEQUENCE [LARGE SCALE GENOMIC DNA]</scope>
    <source>
        <strain evidence="6 7">TPD7009</strain>
    </source>
</reference>
<gene>
    <name evidence="6" type="ORF">DC430_05715</name>
</gene>
<evidence type="ECO:0000259" key="5">
    <source>
        <dbReference type="Pfam" id="PF25954"/>
    </source>
</evidence>
<dbReference type="Gene3D" id="2.40.420.20">
    <property type="match status" value="1"/>
</dbReference>
<dbReference type="GO" id="GO:0015562">
    <property type="term" value="F:efflux transmembrane transporter activity"/>
    <property type="evidence" value="ECO:0007669"/>
    <property type="project" value="TreeGrafter"/>
</dbReference>
<evidence type="ECO:0000313" key="6">
    <source>
        <dbReference type="EMBL" id="PVE57217.1"/>
    </source>
</evidence>
<dbReference type="AlphaFoldDB" id="A0AA92HB62"/>
<keyword evidence="2" id="KW-0175">Coiled coil</keyword>
<dbReference type="InterPro" id="IPR058625">
    <property type="entry name" value="MdtA-like_BSH"/>
</dbReference>
<sequence>MIRANIATLLLSGLLLSACSEDKSEAPPPPPRPVLSVVAKEMPVQSLSFAGTVSPRFEAELGFRTLGRLTSRTVSVGDLVEKGQIIATIDPTSLELAVRSAQSDLSNAQAQLRNAQSTQQRQLQLAETRSGTRAALEEAEQGLKTASASVARAQANLNKANEQLSYAQLVAEFDGVVTATSAELGQVVTVGQVVVTIAKPDERDAVIDVPQSIAEQLKLGTPFDVALQLDPQVRVAGTVREIAPQADTATRTRRTKIALDHPGDAFRLGAVIRASASIASKPNLMLPAKAIRTRDSQTAVWIVDEAAAKVTLRPVVLEGPPNAYGYVVVKEGVKPGERVVIAGVNSLEDGQSIRIDQERVQ</sequence>
<organism evidence="6 7">
    <name type="scientific">Rhizobium rhizogenes</name>
    <name type="common">Agrobacterium rhizogenes</name>
    <dbReference type="NCBI Taxonomy" id="359"/>
    <lineage>
        <taxon>Bacteria</taxon>
        <taxon>Pseudomonadati</taxon>
        <taxon>Pseudomonadota</taxon>
        <taxon>Alphaproteobacteria</taxon>
        <taxon>Hyphomicrobiales</taxon>
        <taxon>Rhizobiaceae</taxon>
        <taxon>Rhizobium/Agrobacterium group</taxon>
        <taxon>Rhizobium</taxon>
    </lineage>
</organism>
<evidence type="ECO:0000256" key="2">
    <source>
        <dbReference type="SAM" id="Coils"/>
    </source>
</evidence>
<dbReference type="Gene3D" id="1.10.287.470">
    <property type="entry name" value="Helix hairpin bin"/>
    <property type="match status" value="1"/>
</dbReference>
<proteinExistence type="inferred from homology"/>
<dbReference type="Pfam" id="PF25954">
    <property type="entry name" value="Beta-barrel_RND_2"/>
    <property type="match status" value="1"/>
</dbReference>
<dbReference type="NCBIfam" id="TIGR01730">
    <property type="entry name" value="RND_mfp"/>
    <property type="match status" value="1"/>
</dbReference>
<dbReference type="Pfam" id="PF25876">
    <property type="entry name" value="HH_MFP_RND"/>
    <property type="match status" value="1"/>
</dbReference>
<feature type="domain" description="Multidrug resistance protein MdtA-like barrel-sandwich hybrid" evidence="4">
    <location>
        <begin position="60"/>
        <end position="193"/>
    </location>
</feature>
<dbReference type="Gene3D" id="2.40.30.170">
    <property type="match status" value="1"/>
</dbReference>
<comment type="caution">
    <text evidence="6">The sequence shown here is derived from an EMBL/GenBank/DDBJ whole genome shotgun (WGS) entry which is preliminary data.</text>
</comment>
<accession>A0AA92HB62</accession>
<name>A0AA92HB62_RHIRH</name>
<dbReference type="RefSeq" id="WP_113327405.1">
    <property type="nucleotide sequence ID" value="NZ_QDFR01000001.1"/>
</dbReference>
<dbReference type="SUPFAM" id="SSF111369">
    <property type="entry name" value="HlyD-like secretion proteins"/>
    <property type="match status" value="1"/>
</dbReference>
<dbReference type="PANTHER" id="PTHR30469:SF15">
    <property type="entry name" value="HLYD FAMILY OF SECRETION PROTEINS"/>
    <property type="match status" value="1"/>
</dbReference>
<comment type="similarity">
    <text evidence="1">Belongs to the membrane fusion protein (MFP) (TC 8.A.1) family.</text>
</comment>
<protein>
    <submittedName>
        <fullName evidence="6">Efflux transporter periplasmic adaptor subunit</fullName>
    </submittedName>
</protein>
<feature type="coiled-coil region" evidence="2">
    <location>
        <begin position="98"/>
        <end position="163"/>
    </location>
</feature>
<dbReference type="InterPro" id="IPR006143">
    <property type="entry name" value="RND_pump_MFP"/>
</dbReference>
<feature type="domain" description="Multidrug resistance protein MdtA-like alpha-helical hairpin" evidence="3">
    <location>
        <begin position="99"/>
        <end position="167"/>
    </location>
</feature>
<dbReference type="Pfam" id="PF25917">
    <property type="entry name" value="BSH_RND"/>
    <property type="match status" value="1"/>
</dbReference>
<dbReference type="EMBL" id="QDFR01000001">
    <property type="protein sequence ID" value="PVE57217.1"/>
    <property type="molecule type" value="Genomic_DNA"/>
</dbReference>